<accession>A0ABZ3DEF4</accession>
<protein>
    <submittedName>
        <fullName evidence="1">Uncharacterized protein</fullName>
    </submittedName>
</protein>
<name>A0ABZ3DEF4_9BURK</name>
<evidence type="ECO:0000313" key="1">
    <source>
        <dbReference type="EMBL" id="XAE47021.1"/>
    </source>
</evidence>
<evidence type="ECO:0000313" key="2">
    <source>
        <dbReference type="Proteomes" id="UP001448498"/>
    </source>
</evidence>
<dbReference type="RefSeq" id="WP_342702534.1">
    <property type="nucleotide sequence ID" value="NZ_CP109821.1"/>
</dbReference>
<organism evidence="1 2">
    <name type="scientific">Burkholderia arboris</name>
    <dbReference type="NCBI Taxonomy" id="488730"/>
    <lineage>
        <taxon>Bacteria</taxon>
        <taxon>Pseudomonadati</taxon>
        <taxon>Pseudomonadota</taxon>
        <taxon>Betaproteobacteria</taxon>
        <taxon>Burkholderiales</taxon>
        <taxon>Burkholderiaceae</taxon>
        <taxon>Burkholderia</taxon>
        <taxon>Burkholderia cepacia complex</taxon>
    </lineage>
</organism>
<gene>
    <name evidence="1" type="ORF">OHZ10_11735</name>
</gene>
<dbReference type="Proteomes" id="UP001448498">
    <property type="component" value="Chromosome 1"/>
</dbReference>
<sequence length="300" mass="32814">MYLGIDRQSGLVYEGLGGAELPAVPTPNVTQAKLIEAPSDWDNLPSGLTSSPFSWIFREDTFDAVSRTRRGRLYEPMGHTQPSSQRVAPHPYEDPLTRAFGQGGRLHKDLYMYTTCSSLLSKPQKGMGSTLALGTPRAASAWRIVQTEVLASGCTMVTLKSLSAFGILPTIDGEKVPPEFKESIAQAMARALDSAFRETPISVVDHCRNALTIVLSRWLVANGHERDVLAKDLRDVALAVAKPPYKKECVSWQALLVARLHVRGKGNEVHSRSLREPIEEDAEAALHALGFALRDLGWAA</sequence>
<keyword evidence="2" id="KW-1185">Reference proteome</keyword>
<reference evidence="1 2" key="1">
    <citation type="submission" date="2022-10" db="EMBL/GenBank/DDBJ databases">
        <title>Genomic of Burkholderia cepacia PN-1.</title>
        <authorList>
            <person name="Yang Y."/>
            <person name="Guan H."/>
            <person name="Huang J."/>
        </authorList>
    </citation>
    <scope>NUCLEOTIDE SEQUENCE [LARGE SCALE GENOMIC DNA]</scope>
    <source>
        <strain evidence="1 2">PN-1</strain>
    </source>
</reference>
<dbReference type="EMBL" id="CP109821">
    <property type="protein sequence ID" value="XAE47021.1"/>
    <property type="molecule type" value="Genomic_DNA"/>
</dbReference>
<proteinExistence type="predicted"/>